<dbReference type="PANTHER" id="PTHR42696:SF2">
    <property type="entry name" value="ASPARTATE AMMONIA-LYASE"/>
    <property type="match status" value="1"/>
</dbReference>
<dbReference type="GO" id="GO:0008797">
    <property type="term" value="F:aspartate ammonia-lyase activity"/>
    <property type="evidence" value="ECO:0007669"/>
    <property type="project" value="UniProtKB-EC"/>
</dbReference>
<evidence type="ECO:0000256" key="1">
    <source>
        <dbReference type="ARBA" id="ARBA00022605"/>
    </source>
</evidence>
<evidence type="ECO:0000256" key="2">
    <source>
        <dbReference type="ARBA" id="ARBA00023239"/>
    </source>
</evidence>
<dbReference type="CDD" id="cd01357">
    <property type="entry name" value="Aspartase"/>
    <property type="match status" value="1"/>
</dbReference>
<proteinExistence type="predicted"/>
<dbReference type="FunFam" id="1.20.200.10:FF:000001">
    <property type="entry name" value="Fumarate hydratase, mitochondrial"/>
    <property type="match status" value="1"/>
</dbReference>
<dbReference type="EC" id="4.3.1.1" evidence="5"/>
<dbReference type="InterPro" id="IPR018951">
    <property type="entry name" value="Fumarase_C_C"/>
</dbReference>
<evidence type="ECO:0000259" key="3">
    <source>
        <dbReference type="Pfam" id="PF00206"/>
    </source>
</evidence>
<dbReference type="GO" id="GO:0005829">
    <property type="term" value="C:cytosol"/>
    <property type="evidence" value="ECO:0007669"/>
    <property type="project" value="TreeGrafter"/>
</dbReference>
<organism evidence="5 6">
    <name type="scientific">Desulfofundulus thermobenzoicus</name>
    <dbReference type="NCBI Taxonomy" id="29376"/>
    <lineage>
        <taxon>Bacteria</taxon>
        <taxon>Bacillati</taxon>
        <taxon>Bacillota</taxon>
        <taxon>Clostridia</taxon>
        <taxon>Eubacteriales</taxon>
        <taxon>Peptococcaceae</taxon>
        <taxon>Desulfofundulus</taxon>
    </lineage>
</organism>
<dbReference type="NCBIfam" id="NF008909">
    <property type="entry name" value="PRK12273.1"/>
    <property type="match status" value="1"/>
</dbReference>
<evidence type="ECO:0000313" key="6">
    <source>
        <dbReference type="Proteomes" id="UP000441717"/>
    </source>
</evidence>
<keyword evidence="1" id="KW-0028">Amino-acid biosynthesis</keyword>
<dbReference type="InterPro" id="IPR008948">
    <property type="entry name" value="L-Aspartase-like"/>
</dbReference>
<keyword evidence="2 5" id="KW-0456">Lyase</keyword>
<dbReference type="InterPro" id="IPR051546">
    <property type="entry name" value="Aspartate_Ammonia-Lyase"/>
</dbReference>
<dbReference type="Gene3D" id="1.10.275.10">
    <property type="entry name" value="Fumarase/aspartase (N-terminal domain)"/>
    <property type="match status" value="1"/>
</dbReference>
<comment type="caution">
    <text evidence="5">The sequence shown here is derived from an EMBL/GenBank/DDBJ whole genome shotgun (WGS) entry which is preliminary data.</text>
</comment>
<dbReference type="InterPro" id="IPR000362">
    <property type="entry name" value="Fumarate_lyase_fam"/>
</dbReference>
<dbReference type="GO" id="GO:0006531">
    <property type="term" value="P:aspartate metabolic process"/>
    <property type="evidence" value="ECO:0007669"/>
    <property type="project" value="TreeGrafter"/>
</dbReference>
<feature type="domain" description="Fumarase C C-terminal" evidence="4">
    <location>
        <begin position="406"/>
        <end position="457"/>
    </location>
</feature>
<dbReference type="GO" id="GO:0006099">
    <property type="term" value="P:tricarboxylic acid cycle"/>
    <property type="evidence" value="ECO:0007669"/>
    <property type="project" value="InterPro"/>
</dbReference>
<dbReference type="SUPFAM" id="SSF48557">
    <property type="entry name" value="L-aspartase-like"/>
    <property type="match status" value="1"/>
</dbReference>
<dbReference type="PRINTS" id="PR00145">
    <property type="entry name" value="ARGSUCLYASE"/>
</dbReference>
<sequence>MPRVEHDPIGEREVPEQVYYGIQTLRALENFPITGYRPHPELVRALVMVKKAAAMANVEVGLLDEKRARAIIRAADEVLAGALADQFVVDVIQGGAGTSLNMNVNEVLANRAIELLGGRKGDYRVVSPNNHVNMSQSTNDVFPTAIRLACLKLAHRLLEELRFLEEQLLKKAGEFDDVIKVGRTHLQDAVPIRLGQEFGAYARAVKRDMVRVRSAMEALYDVNLGATAVGTGLNAKKEYIQLALNHLREISGFPVKGVEHLVDGTQNTDVLAAFSGSLRVLALTLSKMANDIRLMSSGPRAGLNEINLPPMQPGSSIMPGKVNPVIPEVLNQVAFQVLGNDQTIALAVEAGQLELNVMEPVIAFNLLQSLDILRNAIHVFRTRCLAGITANREYCRKAVERSVGVITALSPVIGYEEASKLAHEVLDTGKTVKELLGEKGLLTPVEVEALLDPRALTEPGIPSSRLHEDFTLFHRPGKGGFNGLTGRMP</sequence>
<reference evidence="5 6" key="1">
    <citation type="submission" date="2019-10" db="EMBL/GenBank/DDBJ databases">
        <title>Comparative genomics of sulfur disproportionating microorganisms.</title>
        <authorList>
            <person name="Ward L.M."/>
            <person name="Bertran E."/>
            <person name="Johnston D."/>
        </authorList>
    </citation>
    <scope>NUCLEOTIDE SEQUENCE [LARGE SCALE GENOMIC DNA]</scope>
    <source>
        <strain evidence="5 6">DSM 14055</strain>
    </source>
</reference>
<dbReference type="PANTHER" id="PTHR42696">
    <property type="entry name" value="ASPARTATE AMMONIA-LYASE"/>
    <property type="match status" value="1"/>
</dbReference>
<dbReference type="AlphaFoldDB" id="A0A6N7IP28"/>
<dbReference type="InterPro" id="IPR024083">
    <property type="entry name" value="Fumarase/histidase_N"/>
</dbReference>
<dbReference type="RefSeq" id="WP_152945271.1">
    <property type="nucleotide sequence ID" value="NZ_WHYR01000006.1"/>
</dbReference>
<dbReference type="Proteomes" id="UP000441717">
    <property type="component" value="Unassembled WGS sequence"/>
</dbReference>
<dbReference type="InterPro" id="IPR022761">
    <property type="entry name" value="Fumarate_lyase_N"/>
</dbReference>
<dbReference type="InterPro" id="IPR020557">
    <property type="entry name" value="Fumarate_lyase_CS"/>
</dbReference>
<feature type="domain" description="Fumarate lyase N-terminal" evidence="3">
    <location>
        <begin position="10"/>
        <end position="339"/>
    </location>
</feature>
<dbReference type="Pfam" id="PF10415">
    <property type="entry name" value="FumaraseC_C"/>
    <property type="match status" value="1"/>
</dbReference>
<dbReference type="OrthoDB" id="9802809at2"/>
<dbReference type="Gene3D" id="1.20.200.10">
    <property type="entry name" value="Fumarase/aspartase (Central domain)"/>
    <property type="match status" value="1"/>
</dbReference>
<gene>
    <name evidence="5" type="ORF">GFC01_03525</name>
</gene>
<keyword evidence="6" id="KW-1185">Reference proteome</keyword>
<protein>
    <submittedName>
        <fullName evidence="5">Aspartate ammonia-lyase</fullName>
        <ecNumber evidence="5">4.3.1.1</ecNumber>
    </submittedName>
</protein>
<evidence type="ECO:0000313" key="5">
    <source>
        <dbReference type="EMBL" id="MQL51347.1"/>
    </source>
</evidence>
<dbReference type="EMBL" id="WHYR01000006">
    <property type="protein sequence ID" value="MQL51347.1"/>
    <property type="molecule type" value="Genomic_DNA"/>
</dbReference>
<dbReference type="FunFam" id="1.10.275.10:FF:000001">
    <property type="entry name" value="Fumarate hydratase, mitochondrial"/>
    <property type="match status" value="1"/>
</dbReference>
<dbReference type="Pfam" id="PF00206">
    <property type="entry name" value="Lyase_1"/>
    <property type="match status" value="1"/>
</dbReference>
<evidence type="ECO:0000259" key="4">
    <source>
        <dbReference type="Pfam" id="PF10415"/>
    </source>
</evidence>
<name>A0A6N7IP28_9FIRM</name>
<dbReference type="GO" id="GO:0008652">
    <property type="term" value="P:amino acid biosynthetic process"/>
    <property type="evidence" value="ECO:0007669"/>
    <property type="project" value="UniProtKB-KW"/>
</dbReference>
<accession>A0A6N7IP28</accession>
<dbReference type="PRINTS" id="PR00149">
    <property type="entry name" value="FUMRATELYASE"/>
</dbReference>
<dbReference type="Gene3D" id="1.10.40.30">
    <property type="entry name" value="Fumarase/aspartase (C-terminal domain)"/>
    <property type="match status" value="1"/>
</dbReference>
<dbReference type="PROSITE" id="PS00163">
    <property type="entry name" value="FUMARATE_LYASES"/>
    <property type="match status" value="1"/>
</dbReference>